<name>A0A0D3G5S2_9ORYZ</name>
<feature type="region of interest" description="Disordered" evidence="1">
    <location>
        <begin position="244"/>
        <end position="277"/>
    </location>
</feature>
<evidence type="ECO:0000256" key="1">
    <source>
        <dbReference type="SAM" id="MobiDB-lite"/>
    </source>
</evidence>
<reference evidence="2" key="2">
    <citation type="submission" date="2015-03" db="UniProtKB">
        <authorList>
            <consortium name="EnsemblPlants"/>
        </authorList>
    </citation>
    <scope>IDENTIFICATION</scope>
</reference>
<dbReference type="STRING" id="65489.A0A0D3G5S2"/>
<feature type="region of interest" description="Disordered" evidence="1">
    <location>
        <begin position="1"/>
        <end position="29"/>
    </location>
</feature>
<reference evidence="2" key="1">
    <citation type="journal article" date="2009" name="Rice">
        <title>De Novo Next Generation Sequencing of Plant Genomes.</title>
        <authorList>
            <person name="Rounsley S."/>
            <person name="Marri P.R."/>
            <person name="Yu Y."/>
            <person name="He R."/>
            <person name="Sisneros N."/>
            <person name="Goicoechea J.L."/>
            <person name="Lee S.J."/>
            <person name="Angelova A."/>
            <person name="Kudrna D."/>
            <person name="Luo M."/>
            <person name="Affourtit J."/>
            <person name="Desany B."/>
            <person name="Knight J."/>
            <person name="Niazi F."/>
            <person name="Egholm M."/>
            <person name="Wing R.A."/>
        </authorList>
    </citation>
    <scope>NUCLEOTIDE SEQUENCE [LARGE SCALE GENOMIC DNA]</scope>
    <source>
        <strain evidence="2">cv. IRGC 105608</strain>
    </source>
</reference>
<dbReference type="Gene3D" id="3.40.50.300">
    <property type="entry name" value="P-loop containing nucleotide triphosphate hydrolases"/>
    <property type="match status" value="1"/>
</dbReference>
<dbReference type="GO" id="GO:0004386">
    <property type="term" value="F:helicase activity"/>
    <property type="evidence" value="ECO:0007669"/>
    <property type="project" value="TreeGrafter"/>
</dbReference>
<dbReference type="PANTHER" id="PTHR18934">
    <property type="entry name" value="ATP-DEPENDENT RNA HELICASE"/>
    <property type="match status" value="1"/>
</dbReference>
<dbReference type="PaxDb" id="65489-OBART05G10900.1"/>
<proteinExistence type="predicted"/>
<dbReference type="SUPFAM" id="SSF52540">
    <property type="entry name" value="P-loop containing nucleoside triphosphate hydrolases"/>
    <property type="match status" value="1"/>
</dbReference>
<keyword evidence="3" id="KW-1185">Reference proteome</keyword>
<evidence type="ECO:0000313" key="3">
    <source>
        <dbReference type="Proteomes" id="UP000026960"/>
    </source>
</evidence>
<dbReference type="HOGENOM" id="CLU_1040456_0_0_1"/>
<dbReference type="Proteomes" id="UP000026960">
    <property type="component" value="Chromosome 5"/>
</dbReference>
<dbReference type="GO" id="GO:0071013">
    <property type="term" value="C:catalytic step 2 spliceosome"/>
    <property type="evidence" value="ECO:0007669"/>
    <property type="project" value="TreeGrafter"/>
</dbReference>
<evidence type="ECO:0008006" key="4">
    <source>
        <dbReference type="Google" id="ProtNLM"/>
    </source>
</evidence>
<evidence type="ECO:0000313" key="2">
    <source>
        <dbReference type="EnsemblPlants" id="OBART05G10900.1"/>
    </source>
</evidence>
<dbReference type="Gramene" id="OBART05G10900.1">
    <property type="protein sequence ID" value="OBART05G10900.1"/>
    <property type="gene ID" value="OBART05G10900"/>
</dbReference>
<feature type="compositionally biased region" description="Basic and acidic residues" evidence="1">
    <location>
        <begin position="249"/>
        <end position="277"/>
    </location>
</feature>
<dbReference type="InterPro" id="IPR027417">
    <property type="entry name" value="P-loop_NTPase"/>
</dbReference>
<dbReference type="eggNOG" id="KOG0923">
    <property type="taxonomic scope" value="Eukaryota"/>
</dbReference>
<dbReference type="PANTHER" id="PTHR18934:SF208">
    <property type="entry name" value="RNA HELICASE"/>
    <property type="match status" value="1"/>
</dbReference>
<dbReference type="AlphaFoldDB" id="A0A0D3G5S2"/>
<organism evidence="2">
    <name type="scientific">Oryza barthii</name>
    <dbReference type="NCBI Taxonomy" id="65489"/>
    <lineage>
        <taxon>Eukaryota</taxon>
        <taxon>Viridiplantae</taxon>
        <taxon>Streptophyta</taxon>
        <taxon>Embryophyta</taxon>
        <taxon>Tracheophyta</taxon>
        <taxon>Spermatophyta</taxon>
        <taxon>Magnoliopsida</taxon>
        <taxon>Liliopsida</taxon>
        <taxon>Poales</taxon>
        <taxon>Poaceae</taxon>
        <taxon>BOP clade</taxon>
        <taxon>Oryzoideae</taxon>
        <taxon>Oryzeae</taxon>
        <taxon>Oryzinae</taxon>
        <taxon>Oryza</taxon>
    </lineage>
</organism>
<protein>
    <recommendedName>
        <fullName evidence="4">Helicase C-terminal domain-containing protein</fullName>
    </recommendedName>
</protein>
<accession>A0A0D3G5S2</accession>
<dbReference type="GO" id="GO:0003723">
    <property type="term" value="F:RNA binding"/>
    <property type="evidence" value="ECO:0007669"/>
    <property type="project" value="TreeGrafter"/>
</dbReference>
<dbReference type="EnsemblPlants" id="OBART05G10900.1">
    <property type="protein sequence ID" value="OBART05G10900.1"/>
    <property type="gene ID" value="OBART05G10900"/>
</dbReference>
<sequence>MRMETETGQLATAGGQRARRRAVGGARQRSPTWIATAHHLGYGGGGSVGHRANGKVTELVICPIYANLPAELQAKIFEPTPTGVLKVVLATNIADAETPYNPRTAMESFLVAPVSRASAEQRACRSGIQVDRDSDTIGAYVCNPATRRWASLTQPATPWPRKHDGAFIAFDPAVSQTRRLACGVVGRTPMLDLLIPESSSGEDELAPSPEERTLLLRVFSVSHAAAASASQVVGCSCQVRLRRRAPTTRRRELPCSPREGERESERGEEEKEMRGYI</sequence>